<feature type="compositionally biased region" description="Polar residues" evidence="1">
    <location>
        <begin position="255"/>
        <end position="265"/>
    </location>
</feature>
<gene>
    <name evidence="3" type="ORF">DPMN_171519</name>
    <name evidence="4" type="ORF">DPMN_171580</name>
</gene>
<protein>
    <submittedName>
        <fullName evidence="3">Uncharacterized protein</fullName>
    </submittedName>
</protein>
<accession>A0A9D4E197</accession>
<proteinExistence type="predicted"/>
<keyword evidence="2" id="KW-0812">Transmembrane</keyword>
<evidence type="ECO:0000256" key="2">
    <source>
        <dbReference type="SAM" id="Phobius"/>
    </source>
</evidence>
<feature type="transmembrane region" description="Helical" evidence="2">
    <location>
        <begin position="20"/>
        <end position="40"/>
    </location>
</feature>
<evidence type="ECO:0000256" key="1">
    <source>
        <dbReference type="SAM" id="MobiDB-lite"/>
    </source>
</evidence>
<feature type="region of interest" description="Disordered" evidence="1">
    <location>
        <begin position="234"/>
        <end position="265"/>
    </location>
</feature>
<feature type="compositionally biased region" description="Basic and acidic residues" evidence="1">
    <location>
        <begin position="182"/>
        <end position="193"/>
    </location>
</feature>
<keyword evidence="5" id="KW-1185">Reference proteome</keyword>
<feature type="region of interest" description="Disordered" evidence="1">
    <location>
        <begin position="180"/>
        <end position="202"/>
    </location>
</feature>
<sequence length="309" mass="33577">MSSEDTSSGGVFSDTNNSGVKTLVMVFIILGIIAFSLGLAKICQYCRKKNYLPEDDESVISEHTRDIIKSRLAVLHYKKREMRREKRANTIRGVASWLTFARKKKKQDDDDDEGDDEDHRVATQIPIENVQSLAKLENGSVGKDAGKANGNDDDEKDGAISSTARLPIFTHSVSATKLPDATAKKTSETKDIPVQRGRPVSSRSRVMPNVTMTSVDAKSKPKLNVKSVHFEDDGGDKLAVPSNTNSKSAKGVTNIPKTHSTEQTNSQAVSIDVNGGHTNHGFNSDVPTNSAIKGKVDDLTVPVIIETKT</sequence>
<dbReference type="EMBL" id="JAIWYP010000009">
    <property type="protein sequence ID" value="KAH3770296.1"/>
    <property type="molecule type" value="Genomic_DNA"/>
</dbReference>
<comment type="caution">
    <text evidence="3">The sequence shown here is derived from an EMBL/GenBank/DDBJ whole genome shotgun (WGS) entry which is preliminary data.</text>
</comment>
<name>A0A9D4E197_DREPO</name>
<dbReference type="EMBL" id="JAIWYP010000009">
    <property type="protein sequence ID" value="KAH3770235.1"/>
    <property type="molecule type" value="Genomic_DNA"/>
</dbReference>
<evidence type="ECO:0000313" key="5">
    <source>
        <dbReference type="Proteomes" id="UP000828390"/>
    </source>
</evidence>
<feature type="region of interest" description="Disordered" evidence="1">
    <location>
        <begin position="105"/>
        <end position="159"/>
    </location>
</feature>
<reference evidence="3" key="2">
    <citation type="submission" date="2020-11" db="EMBL/GenBank/DDBJ databases">
        <authorList>
            <person name="McCartney M.A."/>
            <person name="Auch B."/>
            <person name="Kono T."/>
            <person name="Mallez S."/>
            <person name="Becker A."/>
            <person name="Gohl D.M."/>
            <person name="Silverstein K.A.T."/>
            <person name="Koren S."/>
            <person name="Bechman K.B."/>
            <person name="Herman A."/>
            <person name="Abrahante J.E."/>
            <person name="Garbe J."/>
        </authorList>
    </citation>
    <scope>NUCLEOTIDE SEQUENCE</scope>
    <source>
        <strain evidence="3">Duluth1</strain>
        <tissue evidence="3">Whole animal</tissue>
    </source>
</reference>
<dbReference type="Proteomes" id="UP000828390">
    <property type="component" value="Unassembled WGS sequence"/>
</dbReference>
<dbReference type="OrthoDB" id="6147558at2759"/>
<keyword evidence="2" id="KW-1133">Transmembrane helix</keyword>
<evidence type="ECO:0000313" key="4">
    <source>
        <dbReference type="EMBL" id="KAH3770296.1"/>
    </source>
</evidence>
<keyword evidence="2" id="KW-0472">Membrane</keyword>
<organism evidence="3 5">
    <name type="scientific">Dreissena polymorpha</name>
    <name type="common">Zebra mussel</name>
    <name type="synonym">Mytilus polymorpha</name>
    <dbReference type="NCBI Taxonomy" id="45954"/>
    <lineage>
        <taxon>Eukaryota</taxon>
        <taxon>Metazoa</taxon>
        <taxon>Spiralia</taxon>
        <taxon>Lophotrochozoa</taxon>
        <taxon>Mollusca</taxon>
        <taxon>Bivalvia</taxon>
        <taxon>Autobranchia</taxon>
        <taxon>Heteroconchia</taxon>
        <taxon>Euheterodonta</taxon>
        <taxon>Imparidentia</taxon>
        <taxon>Neoheterodontei</taxon>
        <taxon>Myida</taxon>
        <taxon>Dreissenoidea</taxon>
        <taxon>Dreissenidae</taxon>
        <taxon>Dreissena</taxon>
    </lineage>
</organism>
<evidence type="ECO:0000313" key="3">
    <source>
        <dbReference type="EMBL" id="KAH3770235.1"/>
    </source>
</evidence>
<reference evidence="3" key="1">
    <citation type="journal article" date="2019" name="bioRxiv">
        <title>The Genome of the Zebra Mussel, Dreissena polymorpha: A Resource for Invasive Species Research.</title>
        <authorList>
            <person name="McCartney M.A."/>
            <person name="Auch B."/>
            <person name="Kono T."/>
            <person name="Mallez S."/>
            <person name="Zhang Y."/>
            <person name="Obille A."/>
            <person name="Becker A."/>
            <person name="Abrahante J.E."/>
            <person name="Garbe J."/>
            <person name="Badalamenti J.P."/>
            <person name="Herman A."/>
            <person name="Mangelson H."/>
            <person name="Liachko I."/>
            <person name="Sullivan S."/>
            <person name="Sone E.D."/>
            <person name="Koren S."/>
            <person name="Silverstein K.A.T."/>
            <person name="Beckman K.B."/>
            <person name="Gohl D.M."/>
        </authorList>
    </citation>
    <scope>NUCLEOTIDE SEQUENCE</scope>
    <source>
        <strain evidence="3">Duluth1</strain>
        <tissue evidence="3">Whole animal</tissue>
    </source>
</reference>
<dbReference type="AlphaFoldDB" id="A0A9D4E197"/>